<reference evidence="1 2" key="1">
    <citation type="submission" date="2019-12" db="EMBL/GenBank/DDBJ databases">
        <title>Genomic-based taxomic classification of the family Erythrobacteraceae.</title>
        <authorList>
            <person name="Xu L."/>
        </authorList>
    </citation>
    <scope>NUCLEOTIDE SEQUENCE [LARGE SCALE GENOMIC DNA]</scope>
    <source>
        <strain evidence="1 2">KEMB 9005-328</strain>
    </source>
</reference>
<keyword evidence="2" id="KW-1185">Reference proteome</keyword>
<dbReference type="SUPFAM" id="SSF74650">
    <property type="entry name" value="Galactose mutarotase-like"/>
    <property type="match status" value="1"/>
</dbReference>
<dbReference type="Gene3D" id="2.70.98.10">
    <property type="match status" value="1"/>
</dbReference>
<dbReference type="InterPro" id="IPR037481">
    <property type="entry name" value="LacX"/>
</dbReference>
<dbReference type="CDD" id="cd09024">
    <property type="entry name" value="Aldose_epim_lacX"/>
    <property type="match status" value="1"/>
</dbReference>
<evidence type="ECO:0000313" key="2">
    <source>
        <dbReference type="Proteomes" id="UP000439780"/>
    </source>
</evidence>
<dbReference type="InterPro" id="IPR014718">
    <property type="entry name" value="GH-type_carb-bd"/>
</dbReference>
<dbReference type="GO" id="GO:0016853">
    <property type="term" value="F:isomerase activity"/>
    <property type="evidence" value="ECO:0007669"/>
    <property type="project" value="InterPro"/>
</dbReference>
<dbReference type="EMBL" id="WTYA01000002">
    <property type="protein sequence ID" value="MXP27830.1"/>
    <property type="molecule type" value="Genomic_DNA"/>
</dbReference>
<dbReference type="PANTHER" id="PTHR11122:SF13">
    <property type="entry name" value="GLUCOSE-6-PHOSPHATE 1-EPIMERASE"/>
    <property type="match status" value="1"/>
</dbReference>
<dbReference type="AlphaFoldDB" id="A0A845AC56"/>
<dbReference type="GO" id="GO:0005975">
    <property type="term" value="P:carbohydrate metabolic process"/>
    <property type="evidence" value="ECO:0007669"/>
    <property type="project" value="InterPro"/>
</dbReference>
<sequence length="297" mass="32672">MSDLVAISSEELTVEINPLGSELWSITDTAGRSYMTDADPRWWTGHAPILFPVVGALRDDRYRVDGQDYAMGKHGFARHSRFDIVEVAKNRARFRLTDSEETRRHYPFAFALEIAFALAGNRLSLEASVTNRDEANLPFSFGFHPAFAWPLPGNAPKSAHRVTFAQAEPEAVRRIDPASGLLLPESQPTPVDGDTLVPAAELFEPDALIWDQLHSRSCTFCAPGSGMVALEFPDTHLLGIWQKPGAPYLCIEPWHGLADPVDFDGDLRAKPGIMELAPGASRSFHLAITITPPGETQ</sequence>
<dbReference type="OrthoDB" id="9795355at2"/>
<proteinExistence type="predicted"/>
<dbReference type="GO" id="GO:0030246">
    <property type="term" value="F:carbohydrate binding"/>
    <property type="evidence" value="ECO:0007669"/>
    <property type="project" value="InterPro"/>
</dbReference>
<dbReference type="PANTHER" id="PTHR11122">
    <property type="entry name" value="APOSPORY-ASSOCIATED PROTEIN C-RELATED"/>
    <property type="match status" value="1"/>
</dbReference>
<name>A0A845AC56_9SPHN</name>
<organism evidence="1 2">
    <name type="scientific">Qipengyuania algicida</name>
    <dbReference type="NCBI Taxonomy" id="1836209"/>
    <lineage>
        <taxon>Bacteria</taxon>
        <taxon>Pseudomonadati</taxon>
        <taxon>Pseudomonadota</taxon>
        <taxon>Alphaproteobacteria</taxon>
        <taxon>Sphingomonadales</taxon>
        <taxon>Erythrobacteraceae</taxon>
        <taxon>Qipengyuania</taxon>
    </lineage>
</organism>
<dbReference type="Proteomes" id="UP000439780">
    <property type="component" value="Unassembled WGS sequence"/>
</dbReference>
<protein>
    <submittedName>
        <fullName evidence="1">Aldose 1-epimerase family protein</fullName>
    </submittedName>
</protein>
<dbReference type="RefSeq" id="WP_160752129.1">
    <property type="nucleotide sequence ID" value="NZ_WTYA01000002.1"/>
</dbReference>
<dbReference type="InterPro" id="IPR008183">
    <property type="entry name" value="Aldose_1/G6P_1-epimerase"/>
</dbReference>
<gene>
    <name evidence="1" type="ORF">GRI58_03200</name>
</gene>
<dbReference type="InterPro" id="IPR011013">
    <property type="entry name" value="Gal_mutarotase_sf_dom"/>
</dbReference>
<dbReference type="Pfam" id="PF01263">
    <property type="entry name" value="Aldose_epim"/>
    <property type="match status" value="1"/>
</dbReference>
<evidence type="ECO:0000313" key="1">
    <source>
        <dbReference type="EMBL" id="MXP27830.1"/>
    </source>
</evidence>
<comment type="caution">
    <text evidence="1">The sequence shown here is derived from an EMBL/GenBank/DDBJ whole genome shotgun (WGS) entry which is preliminary data.</text>
</comment>
<accession>A0A845AC56</accession>